<dbReference type="GO" id="GO:0046872">
    <property type="term" value="F:metal ion binding"/>
    <property type="evidence" value="ECO:0007669"/>
    <property type="project" value="InterPro"/>
</dbReference>
<protein>
    <submittedName>
        <fullName evidence="4">Metallophosphatase</fullName>
    </submittedName>
</protein>
<dbReference type="InterPro" id="IPR004843">
    <property type="entry name" value="Calcineurin-like_PHP"/>
</dbReference>
<evidence type="ECO:0000256" key="2">
    <source>
        <dbReference type="RuleBase" id="RU362119"/>
    </source>
</evidence>
<dbReference type="PANTHER" id="PTHR11575:SF24">
    <property type="entry name" value="5'-NUCLEOTIDASE"/>
    <property type="match status" value="1"/>
</dbReference>
<dbReference type="EMBL" id="BPUB01000002">
    <property type="protein sequence ID" value="GJG60026.1"/>
    <property type="molecule type" value="Genomic_DNA"/>
</dbReference>
<dbReference type="AlphaFoldDB" id="A0A9R1CCG6"/>
<dbReference type="GO" id="GO:0009166">
    <property type="term" value="P:nucleotide catabolic process"/>
    <property type="evidence" value="ECO:0007669"/>
    <property type="project" value="InterPro"/>
</dbReference>
<organism evidence="4 5">
    <name type="scientific">Prevotella lacticifex</name>
    <dbReference type="NCBI Taxonomy" id="2854755"/>
    <lineage>
        <taxon>Bacteria</taxon>
        <taxon>Pseudomonadati</taxon>
        <taxon>Bacteroidota</taxon>
        <taxon>Bacteroidia</taxon>
        <taxon>Bacteroidales</taxon>
        <taxon>Prevotellaceae</taxon>
        <taxon>Prevotella</taxon>
    </lineage>
</organism>
<evidence type="ECO:0000256" key="1">
    <source>
        <dbReference type="ARBA" id="ARBA00006654"/>
    </source>
</evidence>
<evidence type="ECO:0000313" key="4">
    <source>
        <dbReference type="EMBL" id="GJG60026.1"/>
    </source>
</evidence>
<sequence length="303" mass="33364">MSNPSTENIPMIPSPSIPHQTSLLRILLATVVAIALTGTLGSCGGARELTILHTNDTHSQIYPLPVNLADTAKAGRGGFLRRIAMIKEERAKNPDLLLFDSGDFSQGSPYYTLFKGDVEAGLMNEMHYDAGTIGNHEFDFGLENMARVFRELKFPILCANYDFTGTPVDGTVKKNTIIHRKGFKIGVFGICPKMDGLVDVNKCRGVKFLDPIKCAQEQVDELRKEGCNYIICISHLGWTNYPDLVTDQKLIAATHGIDLVLGGHSHTFFTHLEYVKDKNGTMVPVDQNGKSGIYIGKIHVTKK</sequence>
<dbReference type="Gene3D" id="3.60.21.10">
    <property type="match status" value="1"/>
</dbReference>
<keyword evidence="2" id="KW-0378">Hydrolase</keyword>
<keyword evidence="5" id="KW-1185">Reference proteome</keyword>
<keyword evidence="2" id="KW-0547">Nucleotide-binding</keyword>
<dbReference type="Proteomes" id="UP000825483">
    <property type="component" value="Unassembled WGS sequence"/>
</dbReference>
<dbReference type="InterPro" id="IPR006146">
    <property type="entry name" value="5'-Nucleotdase_CS"/>
</dbReference>
<dbReference type="GO" id="GO:0000166">
    <property type="term" value="F:nucleotide binding"/>
    <property type="evidence" value="ECO:0007669"/>
    <property type="project" value="UniProtKB-KW"/>
</dbReference>
<reference evidence="4" key="1">
    <citation type="journal article" date="2022" name="Int. J. Syst. Evol. Microbiol.">
        <title>Prevotella lacticifex sp. nov., isolated from the rumen of cows.</title>
        <authorList>
            <person name="Shinkai T."/>
            <person name="Ikeyama N."/>
            <person name="Kumagai M."/>
            <person name="Ohmori H."/>
            <person name="Sakamoto M."/>
            <person name="Ohkuma M."/>
            <person name="Mitsumori M."/>
        </authorList>
    </citation>
    <scope>NUCLEOTIDE SEQUENCE</scope>
    <source>
        <strain evidence="4">R5076</strain>
    </source>
</reference>
<comment type="similarity">
    <text evidence="1 2">Belongs to the 5'-nucleotidase family.</text>
</comment>
<dbReference type="PANTHER" id="PTHR11575">
    <property type="entry name" value="5'-NUCLEOTIDASE-RELATED"/>
    <property type="match status" value="1"/>
</dbReference>
<comment type="caution">
    <text evidence="4">The sequence shown here is derived from an EMBL/GenBank/DDBJ whole genome shotgun (WGS) entry which is preliminary data.</text>
</comment>
<dbReference type="GO" id="GO:0016788">
    <property type="term" value="F:hydrolase activity, acting on ester bonds"/>
    <property type="evidence" value="ECO:0007669"/>
    <property type="project" value="InterPro"/>
</dbReference>
<dbReference type="PROSITE" id="PS00786">
    <property type="entry name" value="5_NUCLEOTIDASE_2"/>
    <property type="match status" value="1"/>
</dbReference>
<proteinExistence type="inferred from homology"/>
<dbReference type="Pfam" id="PF00149">
    <property type="entry name" value="Metallophos"/>
    <property type="match status" value="1"/>
</dbReference>
<dbReference type="InterPro" id="IPR029052">
    <property type="entry name" value="Metallo-depent_PP-like"/>
</dbReference>
<dbReference type="SUPFAM" id="SSF56300">
    <property type="entry name" value="Metallo-dependent phosphatases"/>
    <property type="match status" value="1"/>
</dbReference>
<name>A0A9R1CCG6_9BACT</name>
<dbReference type="InterPro" id="IPR006179">
    <property type="entry name" value="5_nucleotidase/apyrase"/>
</dbReference>
<dbReference type="PROSITE" id="PS00785">
    <property type="entry name" value="5_NUCLEOTIDASE_1"/>
    <property type="match status" value="1"/>
</dbReference>
<gene>
    <name evidence="4" type="ORF">PRLR5076_28770</name>
</gene>
<accession>A0A9R1CCG6</accession>
<evidence type="ECO:0000259" key="3">
    <source>
        <dbReference type="Pfam" id="PF00149"/>
    </source>
</evidence>
<evidence type="ECO:0000313" key="5">
    <source>
        <dbReference type="Proteomes" id="UP000825483"/>
    </source>
</evidence>
<dbReference type="PRINTS" id="PR01607">
    <property type="entry name" value="APYRASEFAMLY"/>
</dbReference>
<feature type="domain" description="Calcineurin-like phosphoesterase" evidence="3">
    <location>
        <begin position="49"/>
        <end position="267"/>
    </location>
</feature>